<dbReference type="PROSITE" id="PS00187">
    <property type="entry name" value="TPP_ENZYMES"/>
    <property type="match status" value="1"/>
</dbReference>
<dbReference type="SUPFAM" id="SSF52467">
    <property type="entry name" value="DHS-like NAD/FAD-binding domain"/>
    <property type="match status" value="1"/>
</dbReference>
<comment type="similarity">
    <text evidence="2 4">Belongs to the TPP enzyme family.</text>
</comment>
<proteinExistence type="inferred from homology"/>
<dbReference type="InterPro" id="IPR000399">
    <property type="entry name" value="TPP-bd_CS"/>
</dbReference>
<dbReference type="GO" id="GO:0003984">
    <property type="term" value="F:acetolactate synthase activity"/>
    <property type="evidence" value="ECO:0007669"/>
    <property type="project" value="TreeGrafter"/>
</dbReference>
<dbReference type="EMBL" id="CP016793">
    <property type="protein sequence ID" value="ANZ41413.1"/>
    <property type="molecule type" value="Genomic_DNA"/>
</dbReference>
<comment type="cofactor">
    <cofactor evidence="1">
        <name>thiamine diphosphate</name>
        <dbReference type="ChEBI" id="CHEBI:58937"/>
    </cofactor>
</comment>
<dbReference type="InterPro" id="IPR011766">
    <property type="entry name" value="TPP_enzyme_TPP-bd"/>
</dbReference>
<dbReference type="InterPro" id="IPR029035">
    <property type="entry name" value="DHS-like_NAD/FAD-binding_dom"/>
</dbReference>
<dbReference type="GO" id="GO:0009099">
    <property type="term" value="P:L-valine biosynthetic process"/>
    <property type="evidence" value="ECO:0007669"/>
    <property type="project" value="TreeGrafter"/>
</dbReference>
<dbReference type="STRING" id="1586287.BBK82_41090"/>
<dbReference type="AlphaFoldDB" id="A0A1B2HUN5"/>
<feature type="domain" description="Thiamine pyrophosphate enzyme TPP-binding" evidence="6">
    <location>
        <begin position="390"/>
        <end position="526"/>
    </location>
</feature>
<keyword evidence="9" id="KW-1185">Reference proteome</keyword>
<evidence type="ECO:0000259" key="6">
    <source>
        <dbReference type="Pfam" id="PF02775"/>
    </source>
</evidence>
<evidence type="ECO:0000259" key="5">
    <source>
        <dbReference type="Pfam" id="PF00205"/>
    </source>
</evidence>
<dbReference type="GO" id="GO:0030976">
    <property type="term" value="F:thiamine pyrophosphate binding"/>
    <property type="evidence" value="ECO:0007669"/>
    <property type="project" value="InterPro"/>
</dbReference>
<dbReference type="Gene3D" id="3.40.50.1220">
    <property type="entry name" value="TPP-binding domain"/>
    <property type="match status" value="1"/>
</dbReference>
<dbReference type="NCBIfam" id="NF005712">
    <property type="entry name" value="PRK07524.1"/>
    <property type="match status" value="1"/>
</dbReference>
<evidence type="ECO:0000256" key="3">
    <source>
        <dbReference type="ARBA" id="ARBA00023052"/>
    </source>
</evidence>
<dbReference type="OrthoDB" id="4494979at2"/>
<dbReference type="Pfam" id="PF00205">
    <property type="entry name" value="TPP_enzyme_M"/>
    <property type="match status" value="1"/>
</dbReference>
<dbReference type="InterPro" id="IPR012001">
    <property type="entry name" value="Thiamin_PyroP_enz_TPP-bd_dom"/>
</dbReference>
<dbReference type="CDD" id="cd07035">
    <property type="entry name" value="TPP_PYR_POX_like"/>
    <property type="match status" value="1"/>
</dbReference>
<dbReference type="InterPro" id="IPR012000">
    <property type="entry name" value="Thiamin_PyroP_enz_cen_dom"/>
</dbReference>
<keyword evidence="3 4" id="KW-0786">Thiamine pyrophosphate</keyword>
<dbReference type="Pfam" id="PF02775">
    <property type="entry name" value="TPP_enzyme_C"/>
    <property type="match status" value="1"/>
</dbReference>
<evidence type="ECO:0000313" key="9">
    <source>
        <dbReference type="Proteomes" id="UP000093053"/>
    </source>
</evidence>
<protein>
    <submittedName>
        <fullName evidence="8">Acetolactate synthase</fullName>
    </submittedName>
</protein>
<dbReference type="GO" id="GO:0005948">
    <property type="term" value="C:acetolactate synthase complex"/>
    <property type="evidence" value="ECO:0007669"/>
    <property type="project" value="TreeGrafter"/>
</dbReference>
<dbReference type="Pfam" id="PF02776">
    <property type="entry name" value="TPP_enzyme_N"/>
    <property type="match status" value="1"/>
</dbReference>
<dbReference type="GO" id="GO:0000287">
    <property type="term" value="F:magnesium ion binding"/>
    <property type="evidence" value="ECO:0007669"/>
    <property type="project" value="InterPro"/>
</dbReference>
<evidence type="ECO:0000259" key="7">
    <source>
        <dbReference type="Pfam" id="PF02776"/>
    </source>
</evidence>
<feature type="domain" description="Thiamine pyrophosphate enzyme central" evidence="5">
    <location>
        <begin position="194"/>
        <end position="324"/>
    </location>
</feature>
<dbReference type="PANTHER" id="PTHR18968">
    <property type="entry name" value="THIAMINE PYROPHOSPHATE ENZYMES"/>
    <property type="match status" value="1"/>
</dbReference>
<feature type="domain" description="Thiamine pyrophosphate enzyme N-terminal TPP-binding" evidence="7">
    <location>
        <begin position="7"/>
        <end position="118"/>
    </location>
</feature>
<organism evidence="8 9">
    <name type="scientific">Lentzea guizhouensis</name>
    <dbReference type="NCBI Taxonomy" id="1586287"/>
    <lineage>
        <taxon>Bacteria</taxon>
        <taxon>Bacillati</taxon>
        <taxon>Actinomycetota</taxon>
        <taxon>Actinomycetes</taxon>
        <taxon>Pseudonocardiales</taxon>
        <taxon>Pseudonocardiaceae</taxon>
        <taxon>Lentzea</taxon>
    </lineage>
</organism>
<evidence type="ECO:0000256" key="2">
    <source>
        <dbReference type="ARBA" id="ARBA00007812"/>
    </source>
</evidence>
<dbReference type="FunFam" id="3.40.50.970:FF:000007">
    <property type="entry name" value="Acetolactate synthase"/>
    <property type="match status" value="1"/>
</dbReference>
<evidence type="ECO:0000313" key="8">
    <source>
        <dbReference type="EMBL" id="ANZ41413.1"/>
    </source>
</evidence>
<evidence type="ECO:0000256" key="1">
    <source>
        <dbReference type="ARBA" id="ARBA00001964"/>
    </source>
</evidence>
<dbReference type="Proteomes" id="UP000093053">
    <property type="component" value="Chromosome"/>
</dbReference>
<sequence>MTVPRISGGDALVRALKAHGTELVFGIPGTHNLGIYRALADHGVRHVTPRHEQGAGFAADGYARVTGRPGVCLTTSGPAVLNAMTAVTQSYSDSVPVLLISPGMPLRHPGRGNGTLHEVRHQSAAFEAVIGYSNRVHSVAEIPLAVAQAFAHMTAGRPRPAHLEIPLDLVDALDKAPDVAPVLVAHPPADAVTIAAAAGRLDSATRPGLIIGGGAKWAAEEITTLAERLGAPVVTTANGKGTFSEHHRFSIGAGLHHKAVADFIADCDVVLAIGTELATTDLWNGPLKFTGDLIRIDVDPAQMITNASPDYRLVGDAQATVAALNHRLGKGKSTPDAPTRAERWRKLFHRHARTQGAPWLPLVEAMREALSPGAIIAADSAMACYYGTLSNLPLEGPASFLHPTGLGTLGYGLPAAIGAKLGAPDRQVVALHGDGGIMFTLPELATAAAERLPLPVVITDNGGYGEIRREMTARNDPVHAVNLPGIDFPRVAKGLNCHGVTVDDQDRFATALRKAFTVDRPTVIHVAGDLAGA</sequence>
<dbReference type="SUPFAM" id="SSF52518">
    <property type="entry name" value="Thiamin diphosphate-binding fold (THDP-binding)"/>
    <property type="match status" value="2"/>
</dbReference>
<name>A0A1B2HUN5_9PSEU</name>
<dbReference type="KEGG" id="led:BBK82_41090"/>
<evidence type="ECO:0000256" key="4">
    <source>
        <dbReference type="RuleBase" id="RU362132"/>
    </source>
</evidence>
<dbReference type="GO" id="GO:0009097">
    <property type="term" value="P:isoleucine biosynthetic process"/>
    <property type="evidence" value="ECO:0007669"/>
    <property type="project" value="TreeGrafter"/>
</dbReference>
<dbReference type="GO" id="GO:0050660">
    <property type="term" value="F:flavin adenine dinucleotide binding"/>
    <property type="evidence" value="ECO:0007669"/>
    <property type="project" value="TreeGrafter"/>
</dbReference>
<accession>A0A1B2HUN5</accession>
<gene>
    <name evidence="8" type="ORF">BBK82_41090</name>
</gene>
<reference evidence="8 9" key="1">
    <citation type="submission" date="2016-07" db="EMBL/GenBank/DDBJ databases">
        <title>Complete genome sequence of the Lentzea guizhouensis DHS C013.</title>
        <authorList>
            <person name="Cao C."/>
        </authorList>
    </citation>
    <scope>NUCLEOTIDE SEQUENCE [LARGE SCALE GENOMIC DNA]</scope>
    <source>
        <strain evidence="8 9">DHS C013</strain>
    </source>
</reference>
<dbReference type="InterPro" id="IPR029061">
    <property type="entry name" value="THDP-binding"/>
</dbReference>
<dbReference type="InterPro" id="IPR045229">
    <property type="entry name" value="TPP_enz"/>
</dbReference>
<dbReference type="RefSeq" id="WP_065919749.1">
    <property type="nucleotide sequence ID" value="NZ_CP016793.1"/>
</dbReference>
<dbReference type="Gene3D" id="3.40.50.970">
    <property type="match status" value="2"/>
</dbReference>
<dbReference type="CDD" id="cd00568">
    <property type="entry name" value="TPP_enzymes"/>
    <property type="match status" value="1"/>
</dbReference>
<dbReference type="PANTHER" id="PTHR18968:SF13">
    <property type="entry name" value="ACETOLACTATE SYNTHASE CATALYTIC SUBUNIT, MITOCHONDRIAL"/>
    <property type="match status" value="1"/>
</dbReference>